<dbReference type="Gene3D" id="3.40.50.720">
    <property type="entry name" value="NAD(P)-binding Rossmann-like Domain"/>
    <property type="match status" value="1"/>
</dbReference>
<evidence type="ECO:0000313" key="4">
    <source>
        <dbReference type="EMBL" id="MFC4015607.1"/>
    </source>
</evidence>
<keyword evidence="2" id="KW-0521">NADP</keyword>
<reference evidence="5" key="1">
    <citation type="journal article" date="2019" name="Int. J. Syst. Evol. Microbiol.">
        <title>The Global Catalogue of Microorganisms (GCM) 10K type strain sequencing project: providing services to taxonomists for standard genome sequencing and annotation.</title>
        <authorList>
            <consortium name="The Broad Institute Genomics Platform"/>
            <consortium name="The Broad Institute Genome Sequencing Center for Infectious Disease"/>
            <person name="Wu L."/>
            <person name="Ma J."/>
        </authorList>
    </citation>
    <scope>NUCLEOTIDE SEQUENCE [LARGE SCALE GENOMIC DNA]</scope>
    <source>
        <strain evidence="5">TBRC 1276</strain>
    </source>
</reference>
<name>A0ABV8GS84_9ACTN</name>
<dbReference type="SUPFAM" id="SSF51735">
    <property type="entry name" value="NAD(P)-binding Rossmann-fold domains"/>
    <property type="match status" value="1"/>
</dbReference>
<dbReference type="EMBL" id="JBHSBI010000047">
    <property type="protein sequence ID" value="MFC4015607.1"/>
    <property type="molecule type" value="Genomic_DNA"/>
</dbReference>
<gene>
    <name evidence="4" type="primary">rfbD</name>
    <name evidence="4" type="ORF">ACFOY2_50940</name>
</gene>
<protein>
    <recommendedName>
        <fullName evidence="2">dTDP-4-dehydrorhamnose reductase</fullName>
        <ecNumber evidence="2">1.1.1.133</ecNumber>
    </recommendedName>
</protein>
<dbReference type="GO" id="GO:0008831">
    <property type="term" value="F:dTDP-4-dehydrorhamnose reductase activity"/>
    <property type="evidence" value="ECO:0007669"/>
    <property type="project" value="UniProtKB-EC"/>
</dbReference>
<proteinExistence type="inferred from homology"/>
<dbReference type="NCBIfam" id="TIGR01214">
    <property type="entry name" value="rmlD"/>
    <property type="match status" value="1"/>
</dbReference>
<organism evidence="4 5">
    <name type="scientific">Nonomuraea purpurea</name>
    <dbReference type="NCBI Taxonomy" id="1849276"/>
    <lineage>
        <taxon>Bacteria</taxon>
        <taxon>Bacillati</taxon>
        <taxon>Actinomycetota</taxon>
        <taxon>Actinomycetes</taxon>
        <taxon>Streptosporangiales</taxon>
        <taxon>Streptosporangiaceae</taxon>
        <taxon>Nonomuraea</taxon>
    </lineage>
</organism>
<accession>A0ABV8GS84</accession>
<keyword evidence="2 4" id="KW-0560">Oxidoreductase</keyword>
<keyword evidence="5" id="KW-1185">Reference proteome</keyword>
<dbReference type="CDD" id="cd05254">
    <property type="entry name" value="dTDP_HR_like_SDR_e"/>
    <property type="match status" value="1"/>
</dbReference>
<dbReference type="InterPro" id="IPR036291">
    <property type="entry name" value="NAD(P)-bd_dom_sf"/>
</dbReference>
<dbReference type="Pfam" id="PF04321">
    <property type="entry name" value="RmlD_sub_bind"/>
    <property type="match status" value="1"/>
</dbReference>
<dbReference type="Proteomes" id="UP001595851">
    <property type="component" value="Unassembled WGS sequence"/>
</dbReference>
<dbReference type="PANTHER" id="PTHR10491">
    <property type="entry name" value="DTDP-4-DEHYDRORHAMNOSE REDUCTASE"/>
    <property type="match status" value="1"/>
</dbReference>
<evidence type="ECO:0000313" key="5">
    <source>
        <dbReference type="Proteomes" id="UP001595851"/>
    </source>
</evidence>
<feature type="domain" description="RmlD-like substrate binding" evidence="3">
    <location>
        <begin position="2"/>
        <end position="286"/>
    </location>
</feature>
<evidence type="ECO:0000256" key="1">
    <source>
        <dbReference type="ARBA" id="ARBA00010944"/>
    </source>
</evidence>
<comment type="function">
    <text evidence="2">Catalyzes the reduction of dTDP-6-deoxy-L-lyxo-4-hexulose to yield dTDP-L-rhamnose.</text>
</comment>
<dbReference type="Gene3D" id="3.90.25.10">
    <property type="entry name" value="UDP-galactose 4-epimerase, domain 1"/>
    <property type="match status" value="1"/>
</dbReference>
<comment type="pathway">
    <text evidence="2">Carbohydrate biosynthesis; dTDP-L-rhamnose biosynthesis.</text>
</comment>
<comment type="similarity">
    <text evidence="1 2">Belongs to the dTDP-4-dehydrorhamnose reductase family.</text>
</comment>
<dbReference type="EC" id="1.1.1.133" evidence="2"/>
<dbReference type="InterPro" id="IPR029903">
    <property type="entry name" value="RmlD-like-bd"/>
</dbReference>
<dbReference type="PANTHER" id="PTHR10491:SF4">
    <property type="entry name" value="METHIONINE ADENOSYLTRANSFERASE 2 SUBUNIT BETA"/>
    <property type="match status" value="1"/>
</dbReference>
<evidence type="ECO:0000256" key="2">
    <source>
        <dbReference type="RuleBase" id="RU364082"/>
    </source>
</evidence>
<evidence type="ECO:0000259" key="3">
    <source>
        <dbReference type="Pfam" id="PF04321"/>
    </source>
</evidence>
<sequence>MMDWLVTGGGGLLGREVLSRLAADGVPARGLSRAELDITDRGAVLDAVASARPRVVVNCAAYTGVDAAEADEAWATRVNGDGAAYLAEACSAVGARLLHVSTDYVFPGDARVPYAEDAAPRPLNAYGRSKLAGERAVMELLGPRASVVRTAWLYGRRGASFVETMLRLQREQEIVEVVDDLYGQPTWSAEVAARLILLGRLGLRDRRAGGVWHAAGSGHASWFELAQEVFRLVGADPRRVRAIGVAASPGPAPRPPYTVLGQGRWREAGLGPLPHWRTSLAEALAARQS</sequence>
<dbReference type="RefSeq" id="WP_379535420.1">
    <property type="nucleotide sequence ID" value="NZ_JBHSBI010000047.1"/>
</dbReference>
<comment type="caution">
    <text evidence="4">The sequence shown here is derived from an EMBL/GenBank/DDBJ whole genome shotgun (WGS) entry which is preliminary data.</text>
</comment>
<dbReference type="InterPro" id="IPR005913">
    <property type="entry name" value="dTDP_dehydrorham_reduct"/>
</dbReference>